<dbReference type="Pfam" id="PF06224">
    <property type="entry name" value="AlkZ-like"/>
    <property type="match status" value="1"/>
</dbReference>
<proteinExistence type="predicted"/>
<dbReference type="Proteomes" id="UP000214688">
    <property type="component" value="Chromosome"/>
</dbReference>
<dbReference type="AlphaFoldDB" id="A0A223CY76"/>
<dbReference type="EMBL" id="CP022657">
    <property type="protein sequence ID" value="ASS74272.1"/>
    <property type="molecule type" value="Genomic_DNA"/>
</dbReference>
<gene>
    <name evidence="1" type="ORF">CIG75_04240</name>
</gene>
<organism evidence="1 2">
    <name type="scientific">Tumebacillus algifaecis</name>
    <dbReference type="NCBI Taxonomy" id="1214604"/>
    <lineage>
        <taxon>Bacteria</taxon>
        <taxon>Bacillati</taxon>
        <taxon>Bacillota</taxon>
        <taxon>Bacilli</taxon>
        <taxon>Bacillales</taxon>
        <taxon>Alicyclobacillaceae</taxon>
        <taxon>Tumebacillus</taxon>
    </lineage>
</organism>
<keyword evidence="2" id="KW-1185">Reference proteome</keyword>
<dbReference type="OrthoDB" id="9787207at2"/>
<dbReference type="PANTHER" id="PTHR30528:SF0">
    <property type="entry name" value="CYTOPLASMIC PROTEIN"/>
    <property type="match status" value="1"/>
</dbReference>
<dbReference type="PANTHER" id="PTHR30528">
    <property type="entry name" value="CYTOPLASMIC PROTEIN"/>
    <property type="match status" value="1"/>
</dbReference>
<name>A0A223CY76_9BACL</name>
<reference evidence="1 2" key="1">
    <citation type="journal article" date="2015" name="Int. J. Syst. Evol. Microbiol.">
        <title>Tumebacillus algifaecis sp. nov., isolated from decomposing algal scum.</title>
        <authorList>
            <person name="Wu Y.F."/>
            <person name="Zhang B."/>
            <person name="Xing P."/>
            <person name="Wu Q.L."/>
            <person name="Liu S.J."/>
        </authorList>
    </citation>
    <scope>NUCLEOTIDE SEQUENCE [LARGE SCALE GENOMIC DNA]</scope>
    <source>
        <strain evidence="1 2">THMBR28</strain>
    </source>
</reference>
<accession>A0A223CY76</accession>
<dbReference type="InterPro" id="IPR009351">
    <property type="entry name" value="AlkZ-like"/>
</dbReference>
<evidence type="ECO:0008006" key="3">
    <source>
        <dbReference type="Google" id="ProtNLM"/>
    </source>
</evidence>
<dbReference type="KEGG" id="tab:CIG75_04240"/>
<evidence type="ECO:0000313" key="2">
    <source>
        <dbReference type="Proteomes" id="UP000214688"/>
    </source>
</evidence>
<sequence length="388" mass="45190">MEMEILPLSDTQGEDFLLTLTKEDVKRLALYKQGLYHTPTAATPEAARQIFEKLGCVQLDTLNVVTRSQHLIFWSRMKEFQSEWFHQFYEQGQMFEHYLHALSVLPMKEHVYMQPFLKHFQTSRVARTELHDRLLTAIHARGSLTGQQAASELDLPKTSKDTWQLSPVRRALDELWRSGEIGVVRDTKFHKVYVRIEDQVPAELLHQDVTIEETVRRYVRLALSALGAATERDVADYFRFKRETVRPVLAEFLQVRVEGDAEPYYMLPEDADLLPLSEEPTHATFLSPFDNLIWHRPRLEKIFDTEFRLESYVPQAQRKFGYFALPILVGGNLIGTIDLKAERKHKTLHINKLVLFDPAKKQEQLPVIESILHRLTAFLRLDTIQQAE</sequence>
<evidence type="ECO:0000313" key="1">
    <source>
        <dbReference type="EMBL" id="ASS74272.1"/>
    </source>
</evidence>
<protein>
    <recommendedName>
        <fullName evidence="3">Winged helix-turn-helix domain-containing protein</fullName>
    </recommendedName>
</protein>